<reference evidence="1 2" key="1">
    <citation type="submission" date="2019-12" db="EMBL/GenBank/DDBJ databases">
        <title>Functional and genomic insights into the Sphingobium yanoikuyae YC-JY1, a bacterium efficiently degrading bisphenol A.</title>
        <authorList>
            <person name="Jia Y."/>
            <person name="Li X."/>
            <person name="Wang J."/>
            <person name="Eltoukhy A."/>
            <person name="Lamraoui I."/>
            <person name="Yan Y."/>
        </authorList>
    </citation>
    <scope>NUCLEOTIDE SEQUENCE [LARGE SCALE GENOMIC DNA]</scope>
    <source>
        <strain evidence="1 2">YC-JY1</strain>
    </source>
</reference>
<dbReference type="EMBL" id="CP047218">
    <property type="protein sequence ID" value="QHD66203.1"/>
    <property type="molecule type" value="Genomic_DNA"/>
</dbReference>
<organism evidence="1 2">
    <name type="scientific">Sphingobium yanoikuyae</name>
    <name type="common">Sphingomonas yanoikuyae</name>
    <dbReference type="NCBI Taxonomy" id="13690"/>
    <lineage>
        <taxon>Bacteria</taxon>
        <taxon>Pseudomonadati</taxon>
        <taxon>Pseudomonadota</taxon>
        <taxon>Alphaproteobacteria</taxon>
        <taxon>Sphingomonadales</taxon>
        <taxon>Sphingomonadaceae</taxon>
        <taxon>Sphingobium</taxon>
    </lineage>
</organism>
<evidence type="ECO:0000313" key="1">
    <source>
        <dbReference type="EMBL" id="QHD66203.1"/>
    </source>
</evidence>
<sequence length="113" mass="12519">MMLAKRLFRFGFENPREAKINASEGTGYESSTGIWIISQSDDDATEWGKTIAERLVIFLFNRAQIVPYSWTDAGFAHWIEQDPEALPAASYLPSVSVGEMPDLAVLAADAAYD</sequence>
<name>A0A6P1GDE9_SPHYA</name>
<dbReference type="RefSeq" id="WP_159365654.1">
    <property type="nucleotide sequence ID" value="NZ_CP047218.1"/>
</dbReference>
<dbReference type="Proteomes" id="UP000464086">
    <property type="component" value="Chromosome"/>
</dbReference>
<evidence type="ECO:0000313" key="2">
    <source>
        <dbReference type="Proteomes" id="UP000464086"/>
    </source>
</evidence>
<gene>
    <name evidence="1" type="ORF">GS397_03350</name>
</gene>
<proteinExistence type="predicted"/>
<dbReference type="AlphaFoldDB" id="A0A6P1GDE9"/>
<protein>
    <submittedName>
        <fullName evidence="1">Uncharacterized protein</fullName>
    </submittedName>
</protein>
<accession>A0A6P1GDE9</accession>